<comment type="caution">
    <text evidence="1">The sequence shown here is derived from an EMBL/GenBank/DDBJ whole genome shotgun (WGS) entry which is preliminary data.</text>
</comment>
<protein>
    <submittedName>
        <fullName evidence="1">Uncharacterized protein</fullName>
    </submittedName>
</protein>
<accession>A0A419WBE4</accession>
<evidence type="ECO:0000313" key="2">
    <source>
        <dbReference type="Proteomes" id="UP000283387"/>
    </source>
</evidence>
<organism evidence="1 2">
    <name type="scientific">Mangrovibacterium diazotrophicum</name>
    <dbReference type="NCBI Taxonomy" id="1261403"/>
    <lineage>
        <taxon>Bacteria</taxon>
        <taxon>Pseudomonadati</taxon>
        <taxon>Bacteroidota</taxon>
        <taxon>Bacteroidia</taxon>
        <taxon>Marinilabiliales</taxon>
        <taxon>Prolixibacteraceae</taxon>
        <taxon>Mangrovibacterium</taxon>
    </lineage>
</organism>
<proteinExistence type="predicted"/>
<reference evidence="1 2" key="1">
    <citation type="submission" date="2018-09" db="EMBL/GenBank/DDBJ databases">
        <title>Genomic Encyclopedia of Archaeal and Bacterial Type Strains, Phase II (KMG-II): from individual species to whole genera.</title>
        <authorList>
            <person name="Goeker M."/>
        </authorList>
    </citation>
    <scope>NUCLEOTIDE SEQUENCE [LARGE SCALE GENOMIC DNA]</scope>
    <source>
        <strain evidence="1 2">DSM 27148</strain>
    </source>
</reference>
<gene>
    <name evidence="1" type="ORF">BC643_3154</name>
</gene>
<name>A0A419WBE4_9BACT</name>
<evidence type="ECO:0000313" key="1">
    <source>
        <dbReference type="EMBL" id="RKD92777.1"/>
    </source>
</evidence>
<sequence>MRFYIFSFYINVLSLLAEKKKHGFYTETYSQPIGSEGGHT</sequence>
<dbReference type="AlphaFoldDB" id="A0A419WBE4"/>
<dbReference type="Proteomes" id="UP000283387">
    <property type="component" value="Unassembled WGS sequence"/>
</dbReference>
<keyword evidence="2" id="KW-1185">Reference proteome</keyword>
<dbReference type="EMBL" id="RAPN01000001">
    <property type="protein sequence ID" value="RKD92777.1"/>
    <property type="molecule type" value="Genomic_DNA"/>
</dbReference>